<dbReference type="EC" id="2.4.-.-" evidence="2"/>
<dbReference type="Gene3D" id="3.90.550.10">
    <property type="entry name" value="Spore Coat Polysaccharide Biosynthesis Protein SpsA, Chain A"/>
    <property type="match status" value="1"/>
</dbReference>
<dbReference type="Pfam" id="PF00535">
    <property type="entry name" value="Glycos_transf_2"/>
    <property type="match status" value="1"/>
</dbReference>
<dbReference type="InterPro" id="IPR001173">
    <property type="entry name" value="Glyco_trans_2-like"/>
</dbReference>
<protein>
    <submittedName>
        <fullName evidence="2">Glycosyltransferase</fullName>
        <ecNumber evidence="2">2.4.-.-</ecNumber>
    </submittedName>
</protein>
<reference evidence="2 3" key="1">
    <citation type="submission" date="2024-03" db="EMBL/GenBank/DDBJ databases">
        <title>Human intestinal bacterial collection.</title>
        <authorList>
            <person name="Pauvert C."/>
            <person name="Hitch T.C.A."/>
            <person name="Clavel T."/>
        </authorList>
    </citation>
    <scope>NUCLEOTIDE SEQUENCE [LARGE SCALE GENOMIC DNA]</scope>
    <source>
        <strain evidence="2 3">CLA-AA-H95</strain>
    </source>
</reference>
<comment type="caution">
    <text evidence="2">The sequence shown here is derived from an EMBL/GenBank/DDBJ whole genome shotgun (WGS) entry which is preliminary data.</text>
</comment>
<sequence>MNHDSRTYPFKFSIITAVYNVASYLSGAVESILCQDIGFKESVELILVDDGSTDSSGEICDHYQALYPYNIKVLHKPNGGAASARNAGIALASGKYLNFLDGDDKLSPNTLSAVYNFFSTVDDQISLVSVPIQFFEKKENAHRLNYKYRDGKDQIIDLNVQYSYVQMSIASSFIKHNVLNDHSFDTSLRYAEDAKVIMQLLLDHPYYGIVPSGCYYYRFRNTQNSALNGTKLHREWYLDCLKNYLQWALHSARQKYGKIPFFVQYNVMYDLQSRFGVPEIPESVLTTAEHLEFRTLLKELLQSIDDKIILEQKNLSREQKDYIISFKKGNGTLTHAPEDLFFQYGNLKLYPASSYLLKLFHAEISGKDLRITGSVKFNSRFPYPSTLYVQLQRHMLKARIFYCDWSANTSSDFVFDGTLLSQFLDFEVKIPLRFLHGQSTLLFYMVCDSQPVRFKSLRAESSFPAVTSSSGTSCQLSIVSHTLSLKKRRSFF</sequence>
<organism evidence="2 3">
    <name type="scientific">Blautia intestinihominis</name>
    <dbReference type="NCBI Taxonomy" id="3133152"/>
    <lineage>
        <taxon>Bacteria</taxon>
        <taxon>Bacillati</taxon>
        <taxon>Bacillota</taxon>
        <taxon>Clostridia</taxon>
        <taxon>Lachnospirales</taxon>
        <taxon>Lachnospiraceae</taxon>
        <taxon>Blautia</taxon>
    </lineage>
</organism>
<dbReference type="CDD" id="cd00761">
    <property type="entry name" value="Glyco_tranf_GTA_type"/>
    <property type="match status" value="1"/>
</dbReference>
<evidence type="ECO:0000259" key="1">
    <source>
        <dbReference type="Pfam" id="PF00535"/>
    </source>
</evidence>
<gene>
    <name evidence="2" type="ORF">WMO75_07195</name>
</gene>
<dbReference type="SUPFAM" id="SSF53448">
    <property type="entry name" value="Nucleotide-diphospho-sugar transferases"/>
    <property type="match status" value="1"/>
</dbReference>
<keyword evidence="2" id="KW-0328">Glycosyltransferase</keyword>
<dbReference type="EMBL" id="JBBMEI010000017">
    <property type="protein sequence ID" value="MEQ2358118.1"/>
    <property type="molecule type" value="Genomic_DNA"/>
</dbReference>
<dbReference type="GO" id="GO:0016757">
    <property type="term" value="F:glycosyltransferase activity"/>
    <property type="evidence" value="ECO:0007669"/>
    <property type="project" value="UniProtKB-KW"/>
</dbReference>
<dbReference type="PANTHER" id="PTHR22916:SF3">
    <property type="entry name" value="UDP-GLCNAC:BETAGAL BETA-1,3-N-ACETYLGLUCOSAMINYLTRANSFERASE-LIKE PROTEIN 1"/>
    <property type="match status" value="1"/>
</dbReference>
<accession>A0ABV1AIY1</accession>
<dbReference type="Proteomes" id="UP001446032">
    <property type="component" value="Unassembled WGS sequence"/>
</dbReference>
<evidence type="ECO:0000313" key="3">
    <source>
        <dbReference type="Proteomes" id="UP001446032"/>
    </source>
</evidence>
<name>A0ABV1AIY1_9FIRM</name>
<feature type="domain" description="Glycosyltransferase 2-like" evidence="1">
    <location>
        <begin position="13"/>
        <end position="159"/>
    </location>
</feature>
<dbReference type="RefSeq" id="WP_349077862.1">
    <property type="nucleotide sequence ID" value="NZ_JBBMEI010000017.1"/>
</dbReference>
<keyword evidence="2" id="KW-0808">Transferase</keyword>
<proteinExistence type="predicted"/>
<evidence type="ECO:0000313" key="2">
    <source>
        <dbReference type="EMBL" id="MEQ2358118.1"/>
    </source>
</evidence>
<dbReference type="PANTHER" id="PTHR22916">
    <property type="entry name" value="GLYCOSYLTRANSFERASE"/>
    <property type="match status" value="1"/>
</dbReference>
<dbReference type="InterPro" id="IPR029044">
    <property type="entry name" value="Nucleotide-diphossugar_trans"/>
</dbReference>
<keyword evidence="3" id="KW-1185">Reference proteome</keyword>